<dbReference type="RefSeq" id="WP_028528024.1">
    <property type="nucleotide sequence ID" value="NZ_CABLBR010000006.1"/>
</dbReference>
<gene>
    <name evidence="1" type="ORF">NQ502_18985</name>
</gene>
<accession>A0ABY5VFY7</accession>
<dbReference type="EMBL" id="CP102290">
    <property type="protein sequence ID" value="UWP59415.1"/>
    <property type="molecule type" value="Genomic_DNA"/>
</dbReference>
<sequence>MGTFNSTKFIPTALTDYEAVITRAEEYFQSIGYSFSRGECAMGNYFSLSKGGVFKAVLGMKTALNVELTPMTGGVSVAAKVGIFGQQLIPSVISAFFLWPVLLTQITGMVQQSQLDEQVIQFVEQTIRQIEYTAPQANSAPTQASGSFCTNCGASIPEGARFCCGCGAKTEV</sequence>
<keyword evidence="2" id="KW-1185">Reference proteome</keyword>
<reference evidence="1" key="1">
    <citation type="journal article" date="2022" name="Cell">
        <title>Design, construction, and in vivo augmentation of a complex gut microbiome.</title>
        <authorList>
            <person name="Cheng A.G."/>
            <person name="Ho P.Y."/>
            <person name="Aranda-Diaz A."/>
            <person name="Jain S."/>
            <person name="Yu F.B."/>
            <person name="Meng X."/>
            <person name="Wang M."/>
            <person name="Iakiviak M."/>
            <person name="Nagashima K."/>
            <person name="Zhao A."/>
            <person name="Murugkar P."/>
            <person name="Patil A."/>
            <person name="Atabakhsh K."/>
            <person name="Weakley A."/>
            <person name="Yan J."/>
            <person name="Brumbaugh A.R."/>
            <person name="Higginbottom S."/>
            <person name="Dimas A."/>
            <person name="Shiver A.L."/>
            <person name="Deutschbauer A."/>
            <person name="Neff N."/>
            <person name="Sonnenburg J.L."/>
            <person name="Huang K.C."/>
            <person name="Fischbach M.A."/>
        </authorList>
    </citation>
    <scope>NUCLEOTIDE SEQUENCE</scope>
    <source>
        <strain evidence="1">DSM 19829</strain>
    </source>
</reference>
<proteinExistence type="predicted"/>
<dbReference type="Proteomes" id="UP001060164">
    <property type="component" value="Chromosome"/>
</dbReference>
<evidence type="ECO:0000313" key="2">
    <source>
        <dbReference type="Proteomes" id="UP001060164"/>
    </source>
</evidence>
<organism evidence="1 2">
    <name type="scientific">Ruminococcus gauvreauii</name>
    <dbReference type="NCBI Taxonomy" id="438033"/>
    <lineage>
        <taxon>Bacteria</taxon>
        <taxon>Bacillati</taxon>
        <taxon>Bacillota</taxon>
        <taxon>Clostridia</taxon>
        <taxon>Eubacteriales</taxon>
        <taxon>Oscillospiraceae</taxon>
        <taxon>Ruminococcus</taxon>
    </lineage>
</organism>
<evidence type="ECO:0000313" key="1">
    <source>
        <dbReference type="EMBL" id="UWP59415.1"/>
    </source>
</evidence>
<protein>
    <submittedName>
        <fullName evidence="1">Zinc ribbon domain-containing protein</fullName>
    </submittedName>
</protein>
<name>A0ABY5VFY7_9FIRM</name>